<sequence>MGRLLKVLTAIVLATTVSAATAAAQQPRTIENVLSDYSPNPMNPELQGKSRDYYINSRCAGLMVALPIAAGEDVDNTGRLAAIIFTEMS</sequence>
<feature type="signal peptide" evidence="1">
    <location>
        <begin position="1"/>
        <end position="19"/>
    </location>
</feature>
<proteinExistence type="predicted"/>
<protein>
    <submittedName>
        <fullName evidence="2">Uncharacterized protein</fullName>
    </submittedName>
</protein>
<organism evidence="2 3">
    <name type="scientific">Paracoccus benzoatiresistens</name>
    <dbReference type="NCBI Taxonomy" id="2997341"/>
    <lineage>
        <taxon>Bacteria</taxon>
        <taxon>Pseudomonadati</taxon>
        <taxon>Pseudomonadota</taxon>
        <taxon>Alphaproteobacteria</taxon>
        <taxon>Rhodobacterales</taxon>
        <taxon>Paracoccaceae</taxon>
        <taxon>Paracoccus</taxon>
    </lineage>
</organism>
<evidence type="ECO:0000256" key="1">
    <source>
        <dbReference type="SAM" id="SignalP"/>
    </source>
</evidence>
<feature type="chain" id="PRO_5045603704" evidence="1">
    <location>
        <begin position="20"/>
        <end position="89"/>
    </location>
</feature>
<reference evidence="2" key="1">
    <citation type="submission" date="2022-12" db="EMBL/GenBank/DDBJ databases">
        <title>Paracoccus sp. EF6 isolated from a lake water.</title>
        <authorList>
            <person name="Liu H."/>
        </authorList>
    </citation>
    <scope>NUCLEOTIDE SEQUENCE</scope>
    <source>
        <strain evidence="2">EF6</strain>
    </source>
</reference>
<accession>A0ABT4JAE5</accession>
<evidence type="ECO:0000313" key="2">
    <source>
        <dbReference type="EMBL" id="MCZ0963680.1"/>
    </source>
</evidence>
<comment type="caution">
    <text evidence="2">The sequence shown here is derived from an EMBL/GenBank/DDBJ whole genome shotgun (WGS) entry which is preliminary data.</text>
</comment>
<gene>
    <name evidence="2" type="ORF">OU682_18940</name>
</gene>
<dbReference type="RefSeq" id="WP_268943772.1">
    <property type="nucleotide sequence ID" value="NZ_JAPTYD010000046.1"/>
</dbReference>
<keyword evidence="1" id="KW-0732">Signal</keyword>
<name>A0ABT4JAE5_9RHOB</name>
<evidence type="ECO:0000313" key="3">
    <source>
        <dbReference type="Proteomes" id="UP001149822"/>
    </source>
</evidence>
<dbReference type="EMBL" id="JAPTYD010000046">
    <property type="protein sequence ID" value="MCZ0963680.1"/>
    <property type="molecule type" value="Genomic_DNA"/>
</dbReference>
<keyword evidence="3" id="KW-1185">Reference proteome</keyword>
<dbReference type="Proteomes" id="UP001149822">
    <property type="component" value="Unassembled WGS sequence"/>
</dbReference>